<keyword evidence="1" id="KW-0812">Transmembrane</keyword>
<keyword evidence="3" id="KW-1185">Reference proteome</keyword>
<feature type="transmembrane region" description="Helical" evidence="1">
    <location>
        <begin position="77"/>
        <end position="98"/>
    </location>
</feature>
<dbReference type="OrthoDB" id="3916815at2759"/>
<gene>
    <name evidence="2" type="ORF">FKW77_007523</name>
</gene>
<keyword evidence="1" id="KW-0472">Membrane</keyword>
<proteinExistence type="predicted"/>
<protein>
    <submittedName>
        <fullName evidence="2">Uncharacterized protein</fullName>
    </submittedName>
</protein>
<evidence type="ECO:0000256" key="1">
    <source>
        <dbReference type="SAM" id="Phobius"/>
    </source>
</evidence>
<organism evidence="2 3">
    <name type="scientific">Venturia effusa</name>
    <dbReference type="NCBI Taxonomy" id="50376"/>
    <lineage>
        <taxon>Eukaryota</taxon>
        <taxon>Fungi</taxon>
        <taxon>Dikarya</taxon>
        <taxon>Ascomycota</taxon>
        <taxon>Pezizomycotina</taxon>
        <taxon>Dothideomycetes</taxon>
        <taxon>Pleosporomycetidae</taxon>
        <taxon>Venturiales</taxon>
        <taxon>Venturiaceae</taxon>
        <taxon>Venturia</taxon>
    </lineage>
</organism>
<dbReference type="Proteomes" id="UP000316270">
    <property type="component" value="Chromosome 6"/>
</dbReference>
<evidence type="ECO:0000313" key="2">
    <source>
        <dbReference type="EMBL" id="QDS71648.1"/>
    </source>
</evidence>
<dbReference type="STRING" id="50376.A0A517L7N7"/>
<dbReference type="AlphaFoldDB" id="A0A517L7N7"/>
<name>A0A517L7N7_9PEZI</name>
<evidence type="ECO:0000313" key="3">
    <source>
        <dbReference type="Proteomes" id="UP000316270"/>
    </source>
</evidence>
<keyword evidence="1" id="KW-1133">Transmembrane helix</keyword>
<accession>A0A517L7N7</accession>
<sequence>MLRPNFLLPRRLLRSTTTTRFFQTQCCRSQANLTPAQQLLVQQNQEPLPPLKKPRFEKAVGEKVKSNGPEARSFHPALAGFFAGLMVAFTTSYLLYLYSGTYNMRRAATESMTKMNKEQDRVSGRLDKKLGEISPEEARDWFYRMAMHYSAFMPNSDQYVDRVKDIMQEHLQAGKEKEQRIAQIIKECAAELRQEIGGGIFESSIVNGLGLGKKGWNIVVKHLERIRHLDGAPEEKKK</sequence>
<dbReference type="EMBL" id="CP042190">
    <property type="protein sequence ID" value="QDS71648.1"/>
    <property type="molecule type" value="Genomic_DNA"/>
</dbReference>
<reference evidence="2 3" key="1">
    <citation type="submission" date="2019-07" db="EMBL/GenBank/DDBJ databases">
        <title>Finished genome of Venturia effusa.</title>
        <authorList>
            <person name="Young C.A."/>
            <person name="Cox M.P."/>
            <person name="Ganley A.R.D."/>
            <person name="David W.J."/>
        </authorList>
    </citation>
    <scope>NUCLEOTIDE SEQUENCE [LARGE SCALE GENOMIC DNA]</scope>
    <source>
        <strain evidence="3">albino</strain>
    </source>
</reference>